<name>B4FXL9_MAIZE</name>
<sequence>MESSWLVVSGFPSFSSSCVPRFSLLIAPKTLFSRSVGMPGSVPVGVLRNWDPSIPCCVRRYIEWI</sequence>
<dbReference type="EMBL" id="BT041857">
    <property type="protein sequence ID" value="ACF86862.1"/>
    <property type="molecule type" value="mRNA"/>
</dbReference>
<reference evidence="1" key="1">
    <citation type="journal article" date="2009" name="PLoS Genet.">
        <title>Sequencing, mapping, and analysis of 27,455 maize full-length cDNAs.</title>
        <authorList>
            <person name="Soderlund C."/>
            <person name="Descour A."/>
            <person name="Kudrna D."/>
            <person name="Bomhoff M."/>
            <person name="Boyd L."/>
            <person name="Currie J."/>
            <person name="Angelova A."/>
            <person name="Collura K."/>
            <person name="Wissotski M."/>
            <person name="Ashley E."/>
            <person name="Morrow D."/>
            <person name="Fernandes J."/>
            <person name="Walbot V."/>
            <person name="Yu Y."/>
        </authorList>
    </citation>
    <scope>NUCLEOTIDE SEQUENCE</scope>
    <source>
        <strain evidence="1">B73</strain>
    </source>
</reference>
<dbReference type="OrthoDB" id="306690at2759"/>
<evidence type="ECO:0000313" key="1">
    <source>
        <dbReference type="EMBL" id="ACF86862.1"/>
    </source>
</evidence>
<dbReference type="RefSeq" id="NP_001169286.1">
    <property type="nucleotide sequence ID" value="NM_001175815.2"/>
</dbReference>
<dbReference type="GeneID" id="100383150"/>
<dbReference type="AlphaFoldDB" id="B4FXL9"/>
<accession>B4FXL9</accession>
<proteinExistence type="evidence at transcript level"/>
<protein>
    <submittedName>
        <fullName evidence="1">Uncharacterized protein</fullName>
    </submittedName>
</protein>
<organism evidence="1">
    <name type="scientific">Zea mays</name>
    <name type="common">Maize</name>
    <dbReference type="NCBI Taxonomy" id="4577"/>
    <lineage>
        <taxon>Eukaryota</taxon>
        <taxon>Viridiplantae</taxon>
        <taxon>Streptophyta</taxon>
        <taxon>Embryophyta</taxon>
        <taxon>Tracheophyta</taxon>
        <taxon>Spermatophyta</taxon>
        <taxon>Magnoliopsida</taxon>
        <taxon>Liliopsida</taxon>
        <taxon>Poales</taxon>
        <taxon>Poaceae</taxon>
        <taxon>PACMAD clade</taxon>
        <taxon>Panicoideae</taxon>
        <taxon>Andropogonodae</taxon>
        <taxon>Andropogoneae</taxon>
        <taxon>Tripsacinae</taxon>
        <taxon>Zea</taxon>
    </lineage>
</organism>
<dbReference type="KEGG" id="zma:100383150"/>